<evidence type="ECO:0000256" key="2">
    <source>
        <dbReference type="ARBA" id="ARBA00010199"/>
    </source>
</evidence>
<evidence type="ECO:0000256" key="5">
    <source>
        <dbReference type="ARBA" id="ARBA00031636"/>
    </source>
</evidence>
<dbReference type="OrthoDB" id="2168589at2"/>
<evidence type="ECO:0000256" key="3">
    <source>
        <dbReference type="ARBA" id="ARBA00020268"/>
    </source>
</evidence>
<feature type="transmembrane region" description="Helical" evidence="6">
    <location>
        <begin position="91"/>
        <end position="111"/>
    </location>
</feature>
<keyword evidence="6" id="KW-0812">Transmembrane</keyword>
<feature type="transmembrane region" description="Helical" evidence="6">
    <location>
        <begin position="347"/>
        <end position="365"/>
    </location>
</feature>
<feature type="transmembrane region" description="Helical" evidence="6">
    <location>
        <begin position="407"/>
        <end position="426"/>
    </location>
</feature>
<keyword evidence="6" id="KW-1133">Transmembrane helix</keyword>
<dbReference type="GO" id="GO:0005886">
    <property type="term" value="C:plasma membrane"/>
    <property type="evidence" value="ECO:0007669"/>
    <property type="project" value="TreeGrafter"/>
</dbReference>
<evidence type="ECO:0000313" key="8">
    <source>
        <dbReference type="Proteomes" id="UP000262072"/>
    </source>
</evidence>
<evidence type="ECO:0000313" key="7">
    <source>
        <dbReference type="EMBL" id="SYZ79284.1"/>
    </source>
</evidence>
<reference evidence="8" key="1">
    <citation type="submission" date="2018-05" db="EMBL/GenBank/DDBJ databases">
        <authorList>
            <person name="Strepis N."/>
        </authorList>
    </citation>
    <scope>NUCLEOTIDE SEQUENCE [LARGE SCALE GENOMIC DNA]</scope>
</reference>
<comment type="function">
    <text evidence="1">Multidrug efflux pump.</text>
</comment>
<gene>
    <name evidence="7" type="ORF">TART1_2111</name>
</gene>
<feature type="transmembrane region" description="Helical" evidence="6">
    <location>
        <begin position="158"/>
        <end position="181"/>
    </location>
</feature>
<feature type="transmembrane region" description="Helical" evidence="6">
    <location>
        <begin position="240"/>
        <end position="265"/>
    </location>
</feature>
<dbReference type="GO" id="GO:0015297">
    <property type="term" value="F:antiporter activity"/>
    <property type="evidence" value="ECO:0007669"/>
    <property type="project" value="InterPro"/>
</dbReference>
<dbReference type="Proteomes" id="UP000262072">
    <property type="component" value="Unassembled WGS sequence"/>
</dbReference>
<sequence>MNKNIAKELNHFSLPLVANNFFSILISSLLAAIIGRISINAIAATEVVNTFIYSLIGILGVGSLSFNIYSSRIRLSDPEMFKNFFKSIIQLNLMIGGLSTVIIVFFSHYFLEILYGFQNDVLKITVIYAQVSAFQVLFNMLIFSLSNQMKVKKQTKNILMIGIMGSMFQIVSSIFLVYFVFDNNEYSVVGIGLANTCTQFFEMCCYLFILREDLKDLYSTESSQKLFLLKKSMPLFAQEILEGSIFNVGVTALLARLGIVSFSAYSVCRRLVDLCLTPMFMYCNGVVVLTGEYMAEKNKNKLLNLPFIALTIILIIYLIIAAILYIIRPLSIAFFTNKPEIIERASSILLLVLFTSIAQPFFEVAKFNLQAVGKEKIALVITGVVNLLIFGVLIYLKQSSELNLKTILLLLSCNYLVLYLIFTLFYRLEINKIIH</sequence>
<comment type="similarity">
    <text evidence="2">Belongs to the multi antimicrobial extrusion (MATE) (TC 2.A.66.1) family.</text>
</comment>
<proteinExistence type="inferred from homology"/>
<feature type="transmembrane region" description="Helical" evidence="6">
    <location>
        <begin position="126"/>
        <end position="146"/>
    </location>
</feature>
<feature type="transmembrane region" description="Helical" evidence="6">
    <location>
        <begin position="21"/>
        <end position="39"/>
    </location>
</feature>
<dbReference type="Pfam" id="PF01554">
    <property type="entry name" value="MatE"/>
    <property type="match status" value="1"/>
</dbReference>
<feature type="transmembrane region" description="Helical" evidence="6">
    <location>
        <begin position="51"/>
        <end position="70"/>
    </location>
</feature>
<dbReference type="EMBL" id="UNRR01000027">
    <property type="protein sequence ID" value="SYZ79284.1"/>
    <property type="molecule type" value="Genomic_DNA"/>
</dbReference>
<dbReference type="AlphaFoldDB" id="A0A383TI21"/>
<feature type="transmembrane region" description="Helical" evidence="6">
    <location>
        <begin position="302"/>
        <end position="327"/>
    </location>
</feature>
<evidence type="ECO:0000256" key="4">
    <source>
        <dbReference type="ARBA" id="ARBA00022448"/>
    </source>
</evidence>
<organism evidence="7 8">
    <name type="scientific">Trichococcus shcherbakoviae</name>
    <dbReference type="NCBI Taxonomy" id="2094020"/>
    <lineage>
        <taxon>Bacteria</taxon>
        <taxon>Bacillati</taxon>
        <taxon>Bacillota</taxon>
        <taxon>Bacilli</taxon>
        <taxon>Lactobacillales</taxon>
        <taxon>Carnobacteriaceae</taxon>
        <taxon>Trichococcus</taxon>
    </lineage>
</organism>
<feature type="transmembrane region" description="Helical" evidence="6">
    <location>
        <begin position="271"/>
        <end position="290"/>
    </location>
</feature>
<evidence type="ECO:0000256" key="6">
    <source>
        <dbReference type="SAM" id="Phobius"/>
    </source>
</evidence>
<dbReference type="PANTHER" id="PTHR43298:SF2">
    <property type="entry name" value="FMN_FAD EXPORTER YEEO-RELATED"/>
    <property type="match status" value="1"/>
</dbReference>
<dbReference type="PANTHER" id="PTHR43298">
    <property type="entry name" value="MULTIDRUG RESISTANCE PROTEIN NORM-RELATED"/>
    <property type="match status" value="1"/>
</dbReference>
<dbReference type="InterPro" id="IPR002528">
    <property type="entry name" value="MATE_fam"/>
</dbReference>
<keyword evidence="4" id="KW-0813">Transport</keyword>
<feature type="transmembrane region" description="Helical" evidence="6">
    <location>
        <begin position="377"/>
        <end position="395"/>
    </location>
</feature>
<keyword evidence="6" id="KW-0472">Membrane</keyword>
<accession>A0A383TI21</accession>
<dbReference type="GO" id="GO:0042910">
    <property type="term" value="F:xenobiotic transmembrane transporter activity"/>
    <property type="evidence" value="ECO:0007669"/>
    <property type="project" value="InterPro"/>
</dbReference>
<dbReference type="InterPro" id="IPR050222">
    <property type="entry name" value="MATE_MdtK"/>
</dbReference>
<protein>
    <recommendedName>
        <fullName evidence="3">Probable multidrug resistance protein NorM</fullName>
    </recommendedName>
    <alternativeName>
        <fullName evidence="5">Multidrug-efflux transporter</fullName>
    </alternativeName>
</protein>
<dbReference type="RefSeq" id="WP_119093532.1">
    <property type="nucleotide sequence ID" value="NZ_UNRR01000027.1"/>
</dbReference>
<name>A0A383TI21_9LACT</name>
<evidence type="ECO:0000256" key="1">
    <source>
        <dbReference type="ARBA" id="ARBA00003408"/>
    </source>
</evidence>